<protein>
    <submittedName>
        <fullName evidence="1">DUF2505 domain-containing protein</fullName>
    </submittedName>
</protein>
<dbReference type="OrthoDB" id="3266819at2"/>
<dbReference type="AlphaFoldDB" id="A0A4Q5J5T1"/>
<dbReference type="Proteomes" id="UP000291189">
    <property type="component" value="Unassembled WGS sequence"/>
</dbReference>
<dbReference type="Gene3D" id="3.30.530.20">
    <property type="match status" value="1"/>
</dbReference>
<dbReference type="RefSeq" id="WP_129986684.1">
    <property type="nucleotide sequence ID" value="NZ_SDPU01000020.1"/>
</dbReference>
<accession>A0A4Q5J5T1</accession>
<organism evidence="1 2">
    <name type="scientific">Nocardioides iriomotensis</name>
    <dbReference type="NCBI Taxonomy" id="715784"/>
    <lineage>
        <taxon>Bacteria</taxon>
        <taxon>Bacillati</taxon>
        <taxon>Actinomycetota</taxon>
        <taxon>Actinomycetes</taxon>
        <taxon>Propionibacteriales</taxon>
        <taxon>Nocardioidaceae</taxon>
        <taxon>Nocardioides</taxon>
    </lineage>
</organism>
<keyword evidence="2" id="KW-1185">Reference proteome</keyword>
<dbReference type="EMBL" id="SDPU01000020">
    <property type="protein sequence ID" value="RYU12865.1"/>
    <property type="molecule type" value="Genomic_DNA"/>
</dbReference>
<comment type="caution">
    <text evidence="1">The sequence shown here is derived from an EMBL/GenBank/DDBJ whole genome shotgun (WGS) entry which is preliminary data.</text>
</comment>
<reference evidence="1 2" key="1">
    <citation type="submission" date="2019-01" db="EMBL/GenBank/DDBJ databases">
        <title>Nocardioides guangzhouensis sp. nov., an actinobacterium isolated from soil.</title>
        <authorList>
            <person name="Fu Y."/>
            <person name="Cai Y."/>
            <person name="Lin Z."/>
            <person name="Chen P."/>
        </authorList>
    </citation>
    <scope>NUCLEOTIDE SEQUENCE [LARGE SCALE GENOMIC DNA]</scope>
    <source>
        <strain evidence="1 2">NBRC 105384</strain>
    </source>
</reference>
<dbReference type="InterPro" id="IPR023393">
    <property type="entry name" value="START-like_dom_sf"/>
</dbReference>
<sequence length="158" mass="16629">MKFSHEIRYAASAADVYAMLADESFREQVCSAGGALRSSAAISQNGGGMAVEVDQTLPATGIPSFATKFVGDEIRVVQKESWKDGSRADLEVLIPGKPGHMRGTVTLAENGGETVETVIGDIKVSIPLLGGKLEALIGDLLASALRNEQRVGRTWLAG</sequence>
<dbReference type="SUPFAM" id="SSF55961">
    <property type="entry name" value="Bet v1-like"/>
    <property type="match status" value="1"/>
</dbReference>
<evidence type="ECO:0000313" key="2">
    <source>
        <dbReference type="Proteomes" id="UP000291189"/>
    </source>
</evidence>
<proteinExistence type="predicted"/>
<evidence type="ECO:0000313" key="1">
    <source>
        <dbReference type="EMBL" id="RYU12865.1"/>
    </source>
</evidence>
<dbReference type="InterPro" id="IPR019639">
    <property type="entry name" value="DUF2505"/>
</dbReference>
<gene>
    <name evidence="1" type="ORF">ETU37_07840</name>
</gene>
<dbReference type="Pfam" id="PF10698">
    <property type="entry name" value="DUF2505"/>
    <property type="match status" value="1"/>
</dbReference>
<name>A0A4Q5J5T1_9ACTN</name>